<dbReference type="InterPro" id="IPR050415">
    <property type="entry name" value="MRET"/>
</dbReference>
<dbReference type="Pfam" id="PF00970">
    <property type="entry name" value="FAD_binding_6"/>
    <property type="match status" value="1"/>
</dbReference>
<protein>
    <submittedName>
        <fullName evidence="2">Ferredoxin--NADP+ reductase</fullName>
    </submittedName>
</protein>
<reference evidence="2 3" key="1">
    <citation type="submission" date="2016-11" db="EMBL/GenBank/DDBJ databases">
        <authorList>
            <person name="Jaros S."/>
            <person name="Januszkiewicz K."/>
            <person name="Wedrychowicz H."/>
        </authorList>
    </citation>
    <scope>NUCLEOTIDE SEQUENCE [LARGE SCALE GENOMIC DNA]</scope>
    <source>
        <strain evidence="2 3">DSM 27063</strain>
    </source>
</reference>
<dbReference type="CDD" id="cd00322">
    <property type="entry name" value="FNR_like"/>
    <property type="match status" value="1"/>
</dbReference>
<dbReference type="InterPro" id="IPR017938">
    <property type="entry name" value="Riboflavin_synthase-like_b-brl"/>
</dbReference>
<dbReference type="PANTHER" id="PTHR47354:SF5">
    <property type="entry name" value="PROTEIN RFBI"/>
    <property type="match status" value="1"/>
</dbReference>
<gene>
    <name evidence="2" type="ORF">SAMN05444280_11452</name>
</gene>
<dbReference type="Proteomes" id="UP000184050">
    <property type="component" value="Unassembled WGS sequence"/>
</dbReference>
<dbReference type="Gene3D" id="3.40.50.80">
    <property type="entry name" value="Nucleotide-binding domain of ferredoxin-NADP reductase (FNR) module"/>
    <property type="match status" value="1"/>
</dbReference>
<evidence type="ECO:0000259" key="1">
    <source>
        <dbReference type="PROSITE" id="PS51384"/>
    </source>
</evidence>
<feature type="domain" description="FAD-binding FR-type" evidence="1">
    <location>
        <begin position="1"/>
        <end position="94"/>
    </location>
</feature>
<dbReference type="SUPFAM" id="SSF63380">
    <property type="entry name" value="Riboflavin synthase domain-like"/>
    <property type="match status" value="1"/>
</dbReference>
<sequence length="212" mass="24036">MKAYELTNNEEISPGVHVISFKRDFEFIPGQVVKIALSPGQVPRIYSICSGNTDDEVRILFNIKEGGELTPRLASLIPGEKVFVSEPYGNFSDTKAPAWWIATGTGIAPFYSMYRSGLAENKTLIHGVRWLNQFYFEDEWEQALDENYVRCCSGESSCDTFPGRVTDYLKQLNQSPDVNFFICGKALMVVEVRDLLIEKGIPFNNIFSEIYF</sequence>
<dbReference type="Gene3D" id="2.40.30.10">
    <property type="entry name" value="Translation factors"/>
    <property type="match status" value="1"/>
</dbReference>
<dbReference type="STRING" id="1168035.SAMN05444280_11452"/>
<dbReference type="InterPro" id="IPR001433">
    <property type="entry name" value="OxRdtase_FAD/NAD-bd"/>
</dbReference>
<keyword evidence="3" id="KW-1185">Reference proteome</keyword>
<evidence type="ECO:0000313" key="2">
    <source>
        <dbReference type="EMBL" id="SHJ24679.1"/>
    </source>
</evidence>
<evidence type="ECO:0000313" key="3">
    <source>
        <dbReference type="Proteomes" id="UP000184050"/>
    </source>
</evidence>
<accession>A0A1M6HR56</accession>
<dbReference type="AlphaFoldDB" id="A0A1M6HR56"/>
<dbReference type="InterPro" id="IPR017927">
    <property type="entry name" value="FAD-bd_FR_type"/>
</dbReference>
<name>A0A1M6HR56_9BACT</name>
<dbReference type="Pfam" id="PF00175">
    <property type="entry name" value="NAD_binding_1"/>
    <property type="match status" value="1"/>
</dbReference>
<dbReference type="InterPro" id="IPR039261">
    <property type="entry name" value="FNR_nucleotide-bd"/>
</dbReference>
<dbReference type="PANTHER" id="PTHR47354">
    <property type="entry name" value="NADH OXIDOREDUCTASE HCR"/>
    <property type="match status" value="1"/>
</dbReference>
<dbReference type="EMBL" id="FQZE01000014">
    <property type="protein sequence ID" value="SHJ24679.1"/>
    <property type="molecule type" value="Genomic_DNA"/>
</dbReference>
<proteinExistence type="predicted"/>
<dbReference type="GO" id="GO:0016491">
    <property type="term" value="F:oxidoreductase activity"/>
    <property type="evidence" value="ECO:0007669"/>
    <property type="project" value="InterPro"/>
</dbReference>
<dbReference type="InterPro" id="IPR008333">
    <property type="entry name" value="Cbr1-like_FAD-bd_dom"/>
</dbReference>
<dbReference type="SUPFAM" id="SSF52343">
    <property type="entry name" value="Ferredoxin reductase-like, C-terminal NADP-linked domain"/>
    <property type="match status" value="1"/>
</dbReference>
<dbReference type="RefSeq" id="WP_073169088.1">
    <property type="nucleotide sequence ID" value="NZ_FQZE01000014.1"/>
</dbReference>
<organism evidence="2 3">
    <name type="scientific">Tangfeifania diversioriginum</name>
    <dbReference type="NCBI Taxonomy" id="1168035"/>
    <lineage>
        <taxon>Bacteria</taxon>
        <taxon>Pseudomonadati</taxon>
        <taxon>Bacteroidota</taxon>
        <taxon>Bacteroidia</taxon>
        <taxon>Marinilabiliales</taxon>
        <taxon>Prolixibacteraceae</taxon>
        <taxon>Tangfeifania</taxon>
    </lineage>
</organism>
<dbReference type="PROSITE" id="PS51384">
    <property type="entry name" value="FAD_FR"/>
    <property type="match status" value="1"/>
</dbReference>
<dbReference type="OrthoDB" id="9789468at2"/>